<sequence length="366" mass="42248">MDKLNFKHLFFIICATAIPALKTYPQIFMREAGKDSWICTIIAGIIIIIYFNYICKVCVKNNSFSLYEIYTSVFGKIIGNILFIFFLLTLFLSLFGSASLETNVVHTNLFIESPNWYIALFIVLPGLYVMIKGKNAIMLVLIANMTISIINGTNLYMLTYPFKEYNRLFPIFENGVNIKFLMGIIKALGLYSAVYTVMPYLGEIKEKEKIRRCSTFSLIFVAQMIVISTNGILTTFDVERANAIIYPKLIQTQLISYFGFIASGEFYVIFQVLTGWFAKYMATFLAIFLILKEFNIKRMWNVKVLPYTISGVIYIGVLCITNDLLNLFKYINFYSYMCLINFFIIPVIIFIIFDFKSRRKVPKAQC</sequence>
<evidence type="ECO:0000256" key="8">
    <source>
        <dbReference type="SAM" id="Phobius"/>
    </source>
</evidence>
<evidence type="ECO:0000256" key="4">
    <source>
        <dbReference type="ARBA" id="ARBA00022544"/>
    </source>
</evidence>
<evidence type="ECO:0000256" key="5">
    <source>
        <dbReference type="ARBA" id="ARBA00022692"/>
    </source>
</evidence>
<dbReference type="GO" id="GO:0016020">
    <property type="term" value="C:membrane"/>
    <property type="evidence" value="ECO:0007669"/>
    <property type="project" value="UniProtKB-SubCell"/>
</dbReference>
<feature type="transmembrane region" description="Helical" evidence="8">
    <location>
        <begin position="266"/>
        <end position="292"/>
    </location>
</feature>
<dbReference type="AlphaFoldDB" id="A0A949TUE8"/>
<dbReference type="GO" id="GO:0009847">
    <property type="term" value="P:spore germination"/>
    <property type="evidence" value="ECO:0007669"/>
    <property type="project" value="InterPro"/>
</dbReference>
<keyword evidence="4" id="KW-0309">Germination</keyword>
<evidence type="ECO:0000313" key="9">
    <source>
        <dbReference type="EMBL" id="MBV7275532.1"/>
    </source>
</evidence>
<feature type="transmembrane region" description="Helical" evidence="8">
    <location>
        <begin position="213"/>
        <end position="233"/>
    </location>
</feature>
<feature type="transmembrane region" description="Helical" evidence="8">
    <location>
        <begin position="304"/>
        <end position="325"/>
    </location>
</feature>
<keyword evidence="10" id="KW-1185">Reference proteome</keyword>
<evidence type="ECO:0000256" key="3">
    <source>
        <dbReference type="ARBA" id="ARBA00022448"/>
    </source>
</evidence>
<feature type="transmembrane region" description="Helical" evidence="8">
    <location>
        <begin position="138"/>
        <end position="158"/>
    </location>
</feature>
<keyword evidence="6 8" id="KW-1133">Transmembrane helix</keyword>
<dbReference type="InterPro" id="IPR004761">
    <property type="entry name" value="Spore_GerAB"/>
</dbReference>
<evidence type="ECO:0000313" key="10">
    <source>
        <dbReference type="Proteomes" id="UP000694308"/>
    </source>
</evidence>
<proteinExistence type="inferred from homology"/>
<dbReference type="PANTHER" id="PTHR34975">
    <property type="entry name" value="SPORE GERMINATION PROTEIN A2"/>
    <property type="match status" value="1"/>
</dbReference>
<feature type="transmembrane region" description="Helical" evidence="8">
    <location>
        <begin position="178"/>
        <end position="201"/>
    </location>
</feature>
<dbReference type="PANTHER" id="PTHR34975:SF2">
    <property type="entry name" value="SPORE GERMINATION PROTEIN A2"/>
    <property type="match status" value="1"/>
</dbReference>
<protein>
    <submittedName>
        <fullName evidence="9">Endospore germination permease</fullName>
    </submittedName>
</protein>
<feature type="transmembrane region" description="Helical" evidence="8">
    <location>
        <begin position="331"/>
        <end position="353"/>
    </location>
</feature>
<feature type="transmembrane region" description="Helical" evidence="8">
    <location>
        <begin position="35"/>
        <end position="53"/>
    </location>
</feature>
<feature type="transmembrane region" description="Helical" evidence="8">
    <location>
        <begin position="115"/>
        <end position="131"/>
    </location>
</feature>
<evidence type="ECO:0000256" key="6">
    <source>
        <dbReference type="ARBA" id="ARBA00022989"/>
    </source>
</evidence>
<keyword evidence="3" id="KW-0813">Transport</keyword>
<comment type="subcellular location">
    <subcellularLocation>
        <location evidence="1">Membrane</location>
        <topology evidence="1">Multi-pass membrane protein</topology>
    </subcellularLocation>
</comment>
<organism evidence="9 10">
    <name type="scientific">Clostridium thailandense</name>
    <dbReference type="NCBI Taxonomy" id="2794346"/>
    <lineage>
        <taxon>Bacteria</taxon>
        <taxon>Bacillati</taxon>
        <taxon>Bacillota</taxon>
        <taxon>Clostridia</taxon>
        <taxon>Eubacteriales</taxon>
        <taxon>Clostridiaceae</taxon>
        <taxon>Clostridium</taxon>
    </lineage>
</organism>
<dbReference type="EMBL" id="JAEEGC010000126">
    <property type="protein sequence ID" value="MBV7275532.1"/>
    <property type="molecule type" value="Genomic_DNA"/>
</dbReference>
<comment type="caution">
    <text evidence="9">The sequence shown here is derived from an EMBL/GenBank/DDBJ whole genome shotgun (WGS) entry which is preliminary data.</text>
</comment>
<evidence type="ECO:0000256" key="1">
    <source>
        <dbReference type="ARBA" id="ARBA00004141"/>
    </source>
</evidence>
<name>A0A949TUE8_9CLOT</name>
<keyword evidence="5 8" id="KW-0812">Transmembrane</keyword>
<keyword evidence="7 8" id="KW-0472">Membrane</keyword>
<evidence type="ECO:0000256" key="2">
    <source>
        <dbReference type="ARBA" id="ARBA00007998"/>
    </source>
</evidence>
<evidence type="ECO:0000256" key="7">
    <source>
        <dbReference type="ARBA" id="ARBA00023136"/>
    </source>
</evidence>
<dbReference type="Proteomes" id="UP000694308">
    <property type="component" value="Unassembled WGS sequence"/>
</dbReference>
<gene>
    <name evidence="9" type="ORF">I6U48_21755</name>
</gene>
<reference evidence="9" key="1">
    <citation type="submission" date="2020-12" db="EMBL/GenBank/DDBJ databases">
        <title>Clostridium thailandense sp. nov., a novel acetogenic bacterium isolated from peat land soil in Thailand.</title>
        <authorList>
            <person name="Chaikitkaew S."/>
            <person name="Birkeland N.K."/>
        </authorList>
    </citation>
    <scope>NUCLEOTIDE SEQUENCE</scope>
    <source>
        <strain evidence="9">PL3</strain>
    </source>
</reference>
<dbReference type="NCBIfam" id="TIGR00912">
    <property type="entry name" value="2A0309"/>
    <property type="match status" value="1"/>
</dbReference>
<feature type="transmembrane region" description="Helical" evidence="8">
    <location>
        <begin position="73"/>
        <end position="95"/>
    </location>
</feature>
<accession>A0A949TUE8</accession>
<dbReference type="Pfam" id="PF03845">
    <property type="entry name" value="Spore_permease"/>
    <property type="match status" value="1"/>
</dbReference>
<dbReference type="RefSeq" id="WP_218322584.1">
    <property type="nucleotide sequence ID" value="NZ_JAEEGC010000126.1"/>
</dbReference>
<comment type="similarity">
    <text evidence="2">Belongs to the amino acid-polyamine-organocation (APC) superfamily. Spore germination protein (SGP) (TC 2.A.3.9) family.</text>
</comment>